<evidence type="ECO:0000313" key="2">
    <source>
        <dbReference type="EMBL" id="MBD2184312.1"/>
    </source>
</evidence>
<reference evidence="2" key="1">
    <citation type="journal article" date="2015" name="ISME J.">
        <title>Draft Genome Sequence of Streptomyces incarnatus NRRL8089, which Produces the Nucleoside Antibiotic Sinefungin.</title>
        <authorList>
            <person name="Oshima K."/>
            <person name="Hattori M."/>
            <person name="Shimizu H."/>
            <person name="Fukuda K."/>
            <person name="Nemoto M."/>
            <person name="Inagaki K."/>
            <person name="Tamura T."/>
        </authorList>
    </citation>
    <scope>NUCLEOTIDE SEQUENCE</scope>
    <source>
        <strain evidence="2">FACHB-1375</strain>
    </source>
</reference>
<reference evidence="2" key="2">
    <citation type="submission" date="2020-08" db="EMBL/GenBank/DDBJ databases">
        <authorList>
            <person name="Chen M."/>
            <person name="Teng W."/>
            <person name="Zhao L."/>
            <person name="Hu C."/>
            <person name="Zhou Y."/>
            <person name="Han B."/>
            <person name="Song L."/>
            <person name="Shu W."/>
        </authorList>
    </citation>
    <scope>NUCLEOTIDE SEQUENCE</scope>
    <source>
        <strain evidence="2">FACHB-1375</strain>
    </source>
</reference>
<feature type="region of interest" description="Disordered" evidence="1">
    <location>
        <begin position="69"/>
        <end position="100"/>
    </location>
</feature>
<feature type="compositionally biased region" description="Gly residues" evidence="1">
    <location>
        <begin position="90"/>
        <end position="100"/>
    </location>
</feature>
<protein>
    <submittedName>
        <fullName evidence="2">Uncharacterized protein</fullName>
    </submittedName>
</protein>
<gene>
    <name evidence="2" type="ORF">H6G03_25125</name>
</gene>
<proteinExistence type="predicted"/>
<dbReference type="RefSeq" id="WP_190470442.1">
    <property type="nucleotide sequence ID" value="NZ_JACJPW010000078.1"/>
</dbReference>
<feature type="compositionally biased region" description="Polar residues" evidence="1">
    <location>
        <begin position="73"/>
        <end position="84"/>
    </location>
</feature>
<accession>A0A926ZJF3</accession>
<sequence length="100" mass="10507">MAARQHVSRKAPASATRTPASKKFEPRPFTSADRSQHATPEKQVSPQPEANVLSQVQVSPRAMVQPKLISSAGKAQSAQTTTRIQRGADYGTGVGGPVAA</sequence>
<feature type="region of interest" description="Disordered" evidence="1">
    <location>
        <begin position="1"/>
        <end position="50"/>
    </location>
</feature>
<dbReference type="EMBL" id="JACJPW010000078">
    <property type="protein sequence ID" value="MBD2184312.1"/>
    <property type="molecule type" value="Genomic_DNA"/>
</dbReference>
<dbReference type="AlphaFoldDB" id="A0A926ZJF3"/>
<comment type="caution">
    <text evidence="2">The sequence shown here is derived from an EMBL/GenBank/DDBJ whole genome shotgun (WGS) entry which is preliminary data.</text>
</comment>
<organism evidence="2 3">
    <name type="scientific">Aerosakkonema funiforme FACHB-1375</name>
    <dbReference type="NCBI Taxonomy" id="2949571"/>
    <lineage>
        <taxon>Bacteria</taxon>
        <taxon>Bacillati</taxon>
        <taxon>Cyanobacteriota</taxon>
        <taxon>Cyanophyceae</taxon>
        <taxon>Oscillatoriophycideae</taxon>
        <taxon>Aerosakkonematales</taxon>
        <taxon>Aerosakkonemataceae</taxon>
        <taxon>Aerosakkonema</taxon>
    </lineage>
</organism>
<dbReference type="Proteomes" id="UP000641646">
    <property type="component" value="Unassembled WGS sequence"/>
</dbReference>
<evidence type="ECO:0000256" key="1">
    <source>
        <dbReference type="SAM" id="MobiDB-lite"/>
    </source>
</evidence>
<keyword evidence="3" id="KW-1185">Reference proteome</keyword>
<name>A0A926ZJF3_9CYAN</name>
<evidence type="ECO:0000313" key="3">
    <source>
        <dbReference type="Proteomes" id="UP000641646"/>
    </source>
</evidence>